<feature type="compositionally biased region" description="Low complexity" evidence="1">
    <location>
        <begin position="38"/>
        <end position="47"/>
    </location>
</feature>
<dbReference type="GO" id="GO:0070042">
    <property type="term" value="F:rRNA (uridine-N3-)-methyltransferase activity"/>
    <property type="evidence" value="ECO:0007669"/>
    <property type="project" value="InterPro"/>
</dbReference>
<name>A0A9P7SXR8_9HYPO</name>
<dbReference type="InterPro" id="IPR019446">
    <property type="entry name" value="BMT5-like"/>
</dbReference>
<dbReference type="GO" id="GO:0070475">
    <property type="term" value="P:rRNA base methylation"/>
    <property type="evidence" value="ECO:0007669"/>
    <property type="project" value="InterPro"/>
</dbReference>
<evidence type="ECO:0000313" key="4">
    <source>
        <dbReference type="Proteomes" id="UP000748025"/>
    </source>
</evidence>
<evidence type="ECO:0000256" key="1">
    <source>
        <dbReference type="SAM" id="MobiDB-lite"/>
    </source>
</evidence>
<feature type="region of interest" description="Disordered" evidence="1">
    <location>
        <begin position="1"/>
        <end position="66"/>
    </location>
</feature>
<feature type="domain" description="25S rRNA (uridine-N(3))-methyltransferase BMT5-like" evidence="2">
    <location>
        <begin position="71"/>
        <end position="120"/>
    </location>
</feature>
<comment type="caution">
    <text evidence="3">The sequence shown here is derived from an EMBL/GenBank/DDBJ whole genome shotgun (WGS) entry which is preliminary data.</text>
</comment>
<protein>
    <recommendedName>
        <fullName evidence="2">25S rRNA (uridine-N(3))-methyltransferase BMT5-like domain-containing protein</fullName>
    </recommendedName>
</protein>
<dbReference type="GO" id="GO:0005737">
    <property type="term" value="C:cytoplasm"/>
    <property type="evidence" value="ECO:0007669"/>
    <property type="project" value="TreeGrafter"/>
</dbReference>
<dbReference type="Pfam" id="PF10354">
    <property type="entry name" value="BMT5-like"/>
    <property type="match status" value="2"/>
</dbReference>
<evidence type="ECO:0000313" key="3">
    <source>
        <dbReference type="EMBL" id="KAG5993954.1"/>
    </source>
</evidence>
<dbReference type="PANTHER" id="PTHR11538:SF26">
    <property type="entry name" value="FERREDOXIN-FOLD ANTICODON-BINDING DOMAIN-CONTAINING PROTEIN 1"/>
    <property type="match status" value="1"/>
</dbReference>
<feature type="compositionally biased region" description="Acidic residues" evidence="1">
    <location>
        <begin position="141"/>
        <end position="168"/>
    </location>
</feature>
<dbReference type="PANTHER" id="PTHR11538">
    <property type="entry name" value="PHENYLALANYL-TRNA SYNTHETASE"/>
    <property type="match status" value="1"/>
</dbReference>
<feature type="compositionally biased region" description="Basic residues" evidence="1">
    <location>
        <begin position="16"/>
        <end position="26"/>
    </location>
</feature>
<keyword evidence="4" id="KW-1185">Reference proteome</keyword>
<dbReference type="Proteomes" id="UP000748025">
    <property type="component" value="Unassembled WGS sequence"/>
</dbReference>
<dbReference type="EMBL" id="SRPW01002295">
    <property type="protein sequence ID" value="KAG5993954.1"/>
    <property type="molecule type" value="Genomic_DNA"/>
</dbReference>
<dbReference type="AlphaFoldDB" id="A0A9P7SXR8"/>
<proteinExistence type="predicted"/>
<feature type="region of interest" description="Disordered" evidence="1">
    <location>
        <begin position="128"/>
        <end position="189"/>
    </location>
</feature>
<feature type="domain" description="25S rRNA (uridine-N(3))-methyltransferase BMT5-like" evidence="2">
    <location>
        <begin position="192"/>
        <end position="304"/>
    </location>
</feature>
<organism evidence="3 4">
    <name type="scientific">Claviceps pusilla</name>
    <dbReference type="NCBI Taxonomy" id="123648"/>
    <lineage>
        <taxon>Eukaryota</taxon>
        <taxon>Fungi</taxon>
        <taxon>Dikarya</taxon>
        <taxon>Ascomycota</taxon>
        <taxon>Pezizomycotina</taxon>
        <taxon>Sordariomycetes</taxon>
        <taxon>Hypocreomycetidae</taxon>
        <taxon>Hypocreales</taxon>
        <taxon>Clavicipitaceae</taxon>
        <taxon>Claviceps</taxon>
    </lineage>
</organism>
<reference evidence="3" key="1">
    <citation type="journal article" date="2020" name="bioRxiv">
        <title>Whole genome comparisons of ergot fungi reveals the divergence and evolution of species within the genus Claviceps are the result of varying mechanisms driving genome evolution and host range expansion.</title>
        <authorList>
            <person name="Wyka S.A."/>
            <person name="Mondo S.J."/>
            <person name="Liu M."/>
            <person name="Dettman J."/>
            <person name="Nalam V."/>
            <person name="Broders K.D."/>
        </authorList>
    </citation>
    <scope>NUCLEOTIDE SEQUENCE</scope>
    <source>
        <strain evidence="3">CCC 602</strain>
    </source>
</reference>
<feature type="region of interest" description="Disordered" evidence="1">
    <location>
        <begin position="337"/>
        <end position="366"/>
    </location>
</feature>
<accession>A0A9P7SXR8</accession>
<gene>
    <name evidence="3" type="ORF">E4U43_003353</name>
</gene>
<evidence type="ECO:0000259" key="2">
    <source>
        <dbReference type="Pfam" id="PF10354"/>
    </source>
</evidence>
<dbReference type="OrthoDB" id="273345at2759"/>
<sequence length="366" mass="40573">MAKRRKLQRQPVKSQQKPKPHLRRASSIRDDAPKKRAQAQAQAPQSSVKKRQQARPQEQPTIPFDPADRILLIGEADLSFAASIIRHHGCANVTATVLEKNHAELVAKYPAAEENIAVVQGTRTDGAAAAESRSACQGGNEVDDNDDQDDQDDDDQDKDDADDDDDDNRQENAHRAASTPLEKQIAKSLPHRNNNKLLYNIDATKLPSSVTRPPHHHILFNFPHVGGKSTDVNRQVRYNQELLVSFFGSALKALAPGGSIVVTLFEGEPYTLWNIRDLARHAGLQVETSFRFQATAYPGYKHARTLGVVKNKKGEIGGGWKGEERAARSYVFRRKGEVPEVKKKKKRRRGDDDDDDDSSGGESLTG</sequence>